<reference evidence="5 6" key="1">
    <citation type="journal article" date="2017" name="Genome Med.">
        <title>A novel Ruminococcus gnavus clade enriched in inflammatory bowel disease patients.</title>
        <authorList>
            <person name="Hall A.B."/>
            <person name="Yassour M."/>
            <person name="Sauk J."/>
            <person name="Garner A."/>
            <person name="Jiang X."/>
            <person name="Arthur T."/>
            <person name="Lagoudas G.K."/>
            <person name="Vatanen T."/>
            <person name="Fornelos N."/>
            <person name="Wilson R."/>
            <person name="Bertha M."/>
            <person name="Cohen M."/>
            <person name="Garber J."/>
            <person name="Khalili H."/>
            <person name="Gevers D."/>
            <person name="Ananthakrishnan A.N."/>
            <person name="Kugathasan S."/>
            <person name="Lander E.S."/>
            <person name="Blainey P."/>
            <person name="Vlamakis H."/>
            <person name="Xavier R.J."/>
            <person name="Huttenhower C."/>
        </authorList>
    </citation>
    <scope>NUCLEOTIDE SEQUENCE [LARGE SCALE GENOMIC DNA]</scope>
    <source>
        <strain evidence="5 6">RJX1125</strain>
    </source>
</reference>
<gene>
    <name evidence="5" type="ORF">CDL23_14085</name>
</gene>
<name>A0A2N5PA30_MEDGN</name>
<dbReference type="Proteomes" id="UP000235093">
    <property type="component" value="Unassembled WGS sequence"/>
</dbReference>
<sequence>MLIGRHSFIRQSKLSDVAGRIDYISNPKRQEYLYATYQTEGATLEFWKNLARENQLDFKASGSAGKCIEGREFIIALPESFVQYRADDVVRLFTETFHKRYGVECSAALHHNKAKTNYHIHLVFSERKMLEQPEVKIAIRNMFYDEQGKHRRTKKEILDEQGNLRAGCSIIPKGEVYESHIFTKKDEWFKNKAFTKEVKELFTDTINRYVKEESEKLSVFQQGGVYLATKKIGKNNPKAEEIKADNAARQEWNRTVDVALVEGVPEEDILKIKQEKITDKTLQSIRTHGWLPDMFRQIIRGAKDFLQEVIFKFKLPPKPVPKIDLQEWKDMQKIMYELQGQSREIKRTQQDISSLKKQLSELRGFFKGKERKSLEGRIELLEDLEKRLHKSLEQIVKREGYPNVQAFQRVYNKAEALIMEYNEELRAWKNQTDQKRENPLEQPKKTSVLEKLHRYQQEGRQQPKRSVKKKSMDRER</sequence>
<dbReference type="AlphaFoldDB" id="A0A2N5PA30"/>
<keyword evidence="2" id="KW-0184">Conjugation</keyword>
<comment type="similarity">
    <text evidence="1">Belongs to the MobA/MobL family.</text>
</comment>
<organism evidence="5 6">
    <name type="scientific">Mediterraneibacter gnavus</name>
    <name type="common">Ruminococcus gnavus</name>
    <dbReference type="NCBI Taxonomy" id="33038"/>
    <lineage>
        <taxon>Bacteria</taxon>
        <taxon>Bacillati</taxon>
        <taxon>Bacillota</taxon>
        <taxon>Clostridia</taxon>
        <taxon>Lachnospirales</taxon>
        <taxon>Lachnospiraceae</taxon>
        <taxon>Mediterraneibacter</taxon>
    </lineage>
</organism>
<feature type="region of interest" description="Disordered" evidence="3">
    <location>
        <begin position="432"/>
        <end position="476"/>
    </location>
</feature>
<proteinExistence type="inferred from homology"/>
<feature type="compositionally biased region" description="Basic and acidic residues" evidence="3">
    <location>
        <begin position="432"/>
        <end position="457"/>
    </location>
</feature>
<dbReference type="InterPro" id="IPR005053">
    <property type="entry name" value="MobA_MobL"/>
</dbReference>
<evidence type="ECO:0000256" key="3">
    <source>
        <dbReference type="SAM" id="MobiDB-lite"/>
    </source>
</evidence>
<dbReference type="EMBL" id="NIHT01000027">
    <property type="protein sequence ID" value="PLT71987.1"/>
    <property type="molecule type" value="Genomic_DNA"/>
</dbReference>
<evidence type="ECO:0000256" key="2">
    <source>
        <dbReference type="ARBA" id="ARBA00022971"/>
    </source>
</evidence>
<evidence type="ECO:0000256" key="1">
    <source>
        <dbReference type="ARBA" id="ARBA00010873"/>
    </source>
</evidence>
<evidence type="ECO:0000313" key="5">
    <source>
        <dbReference type="EMBL" id="PLT71987.1"/>
    </source>
</evidence>
<comment type="caution">
    <text evidence="5">The sequence shown here is derived from an EMBL/GenBank/DDBJ whole genome shotgun (WGS) entry which is preliminary data.</text>
</comment>
<dbReference type="Gene3D" id="3.30.930.30">
    <property type="match status" value="1"/>
</dbReference>
<feature type="domain" description="MobA/MobL protein" evidence="4">
    <location>
        <begin position="70"/>
        <end position="235"/>
    </location>
</feature>
<dbReference type="Pfam" id="PF03389">
    <property type="entry name" value="MobA_MobL"/>
    <property type="match status" value="1"/>
</dbReference>
<dbReference type="RefSeq" id="WP_101884269.1">
    <property type="nucleotide sequence ID" value="NZ_CP176629.1"/>
</dbReference>
<evidence type="ECO:0000259" key="4">
    <source>
        <dbReference type="Pfam" id="PF03389"/>
    </source>
</evidence>
<accession>A0A2N5PA30</accession>
<protein>
    <submittedName>
        <fullName evidence="5">MobA/MobL family protein</fullName>
    </submittedName>
</protein>
<evidence type="ECO:0000313" key="6">
    <source>
        <dbReference type="Proteomes" id="UP000235093"/>
    </source>
</evidence>